<protein>
    <submittedName>
        <fullName evidence="1">Uncharacterized protein</fullName>
    </submittedName>
</protein>
<keyword evidence="2" id="KW-1185">Reference proteome</keyword>
<sequence length="337" mass="39525">MSKLNLNCLFKLALSPTSVDDFSYLVNDPLLPNLLSESSFYFLCKRPCLLFRQLEIKDFTIVGQIYQTVTEKIIDFKLPLFQENIISGDRRDIKLGLSHNKGFNSRKTSKENLNLKDFDNIELITISESEEIENSFIKYITPDIILERNWNKMWTCELNGELNPQSTFDILYIGESVKQPIWKRLNSHSKLQNILSRENPFYPGMKISSEIMILLFEIKSTDDARMLSEMKKEDIIKYITQKDNPSEKSIFYDIEKALIKAFNPRYNIQKYDNYPKSTNGLYKEKYQTITYSISDPITLVYNGELFECGINKTKTNYIEVDLEQNELKIKNCLQHRI</sequence>
<evidence type="ECO:0000313" key="1">
    <source>
        <dbReference type="EMBL" id="MFD2543769.1"/>
    </source>
</evidence>
<dbReference type="RefSeq" id="WP_379906007.1">
    <property type="nucleotide sequence ID" value="NZ_JBHULM010000042.1"/>
</dbReference>
<proteinExistence type="predicted"/>
<dbReference type="EMBL" id="JBHULM010000042">
    <property type="protein sequence ID" value="MFD2543769.1"/>
    <property type="molecule type" value="Genomic_DNA"/>
</dbReference>
<gene>
    <name evidence="1" type="ORF">ACFSSB_15690</name>
</gene>
<accession>A0ABW5K572</accession>
<name>A0ABW5K572_9FLAO</name>
<comment type="caution">
    <text evidence="1">The sequence shown here is derived from an EMBL/GenBank/DDBJ whole genome shotgun (WGS) entry which is preliminary data.</text>
</comment>
<reference evidence="2" key="1">
    <citation type="journal article" date="2019" name="Int. J. Syst. Evol. Microbiol.">
        <title>The Global Catalogue of Microorganisms (GCM) 10K type strain sequencing project: providing services to taxonomists for standard genome sequencing and annotation.</title>
        <authorList>
            <consortium name="The Broad Institute Genomics Platform"/>
            <consortium name="The Broad Institute Genome Sequencing Center for Infectious Disease"/>
            <person name="Wu L."/>
            <person name="Ma J."/>
        </authorList>
    </citation>
    <scope>NUCLEOTIDE SEQUENCE [LARGE SCALE GENOMIC DNA]</scope>
    <source>
        <strain evidence="2">KCTC 42808</strain>
    </source>
</reference>
<organism evidence="1 2">
    <name type="scientific">Lacinutrix gracilariae</name>
    <dbReference type="NCBI Taxonomy" id="1747198"/>
    <lineage>
        <taxon>Bacteria</taxon>
        <taxon>Pseudomonadati</taxon>
        <taxon>Bacteroidota</taxon>
        <taxon>Flavobacteriia</taxon>
        <taxon>Flavobacteriales</taxon>
        <taxon>Flavobacteriaceae</taxon>
        <taxon>Lacinutrix</taxon>
    </lineage>
</organism>
<dbReference type="Proteomes" id="UP001597467">
    <property type="component" value="Unassembled WGS sequence"/>
</dbReference>
<evidence type="ECO:0000313" key="2">
    <source>
        <dbReference type="Proteomes" id="UP001597467"/>
    </source>
</evidence>